<sequence>MLRRTLLAVSAAFSAGAAFAADKVGIRPETVPSSAEYPRLRAGTQLDHLYESMLANGFGIKNPKASSDLPTVVIVSDTQCPWCSRLWNATMPLTDKVNFVWYLVPVLRDLSISQAAMILSSSNPWEKYGEHELHFKDAGFRGLNPEGIPVDQKYRDEVWTNAKIARWSGVTSVPLGVSKNKAGKYIPIFSGSSTEQIEEVVFGKPK</sequence>
<dbReference type="RefSeq" id="WP_050749091.1">
    <property type="nucleotide sequence ID" value="NZ_CAKVUT010000104.1"/>
</dbReference>
<organism evidence="1 2">
    <name type="scientific">Parasutterella excrementihominis</name>
    <dbReference type="NCBI Taxonomy" id="487175"/>
    <lineage>
        <taxon>Bacteria</taxon>
        <taxon>Pseudomonadati</taxon>
        <taxon>Pseudomonadota</taxon>
        <taxon>Betaproteobacteria</taxon>
        <taxon>Burkholderiales</taxon>
        <taxon>Sutterellaceae</taxon>
        <taxon>Parasutterella</taxon>
    </lineage>
</organism>
<dbReference type="AlphaFoldDB" id="A0A6I3S6N2"/>
<evidence type="ECO:0000313" key="2">
    <source>
        <dbReference type="Proteomes" id="UP000462362"/>
    </source>
</evidence>
<evidence type="ECO:0000313" key="1">
    <source>
        <dbReference type="EMBL" id="MTU42675.1"/>
    </source>
</evidence>
<name>A0A6I3S6N2_9BURK</name>
<dbReference type="EMBL" id="WNCL01000006">
    <property type="protein sequence ID" value="MTU42675.1"/>
    <property type="molecule type" value="Genomic_DNA"/>
</dbReference>
<dbReference type="Proteomes" id="UP000462362">
    <property type="component" value="Unassembled WGS sequence"/>
</dbReference>
<protein>
    <recommendedName>
        <fullName evidence="3">Thioredoxin fold domain-containing protein</fullName>
    </recommendedName>
</protein>
<dbReference type="SUPFAM" id="SSF52833">
    <property type="entry name" value="Thioredoxin-like"/>
    <property type="match status" value="1"/>
</dbReference>
<comment type="caution">
    <text evidence="1">The sequence shown here is derived from an EMBL/GenBank/DDBJ whole genome shotgun (WGS) entry which is preliminary data.</text>
</comment>
<proteinExistence type="predicted"/>
<dbReference type="InterPro" id="IPR036249">
    <property type="entry name" value="Thioredoxin-like_sf"/>
</dbReference>
<evidence type="ECO:0008006" key="3">
    <source>
        <dbReference type="Google" id="ProtNLM"/>
    </source>
</evidence>
<accession>A0A6I3S6N2</accession>
<reference evidence="1 2" key="1">
    <citation type="journal article" date="2019" name="Nat. Med.">
        <title>A library of human gut bacterial isolates paired with longitudinal multiomics data enables mechanistic microbiome research.</title>
        <authorList>
            <person name="Poyet M."/>
            <person name="Groussin M."/>
            <person name="Gibbons S.M."/>
            <person name="Avila-Pacheco J."/>
            <person name="Jiang X."/>
            <person name="Kearney S.M."/>
            <person name="Perrotta A.R."/>
            <person name="Berdy B."/>
            <person name="Zhao S."/>
            <person name="Lieberman T.D."/>
            <person name="Swanson P.K."/>
            <person name="Smith M."/>
            <person name="Roesemann S."/>
            <person name="Alexander J.E."/>
            <person name="Rich S.A."/>
            <person name="Livny J."/>
            <person name="Vlamakis H."/>
            <person name="Clish C."/>
            <person name="Bullock K."/>
            <person name="Deik A."/>
            <person name="Scott J."/>
            <person name="Pierce K.A."/>
            <person name="Xavier R.J."/>
            <person name="Alm E.J."/>
        </authorList>
    </citation>
    <scope>NUCLEOTIDE SEQUENCE [LARGE SCALE GENOMIC DNA]</scope>
    <source>
        <strain evidence="1 2">BIOML-A2</strain>
    </source>
</reference>
<gene>
    <name evidence="1" type="ORF">GMD42_03360</name>
</gene>
<dbReference type="Gene3D" id="3.40.30.10">
    <property type="entry name" value="Glutaredoxin"/>
    <property type="match status" value="1"/>
</dbReference>